<proteinExistence type="predicted"/>
<reference evidence="3" key="1">
    <citation type="submission" date="2024-07" db="EMBL/GenBank/DDBJ databases">
        <authorList>
            <person name="Li J."/>
            <person name="Wei H."/>
            <person name="Ma J."/>
        </authorList>
    </citation>
    <scope>NUCLEOTIDE SEQUENCE</scope>
    <source>
        <strain evidence="3">AMU7</strain>
    </source>
</reference>
<name>A0AB39YQY9_9MICC</name>
<keyword evidence="2" id="KW-0472">Membrane</keyword>
<protein>
    <submittedName>
        <fullName evidence="3">Uncharacterized protein</fullName>
    </submittedName>
</protein>
<sequence length="311" mass="32868">MSAHKKKGKKTPWHRRGKTWIITAGAIAAALISIIALWDRIIPPNTEDVADIESITIIKQTSLAAFAPADLGKDLTLNPAAAAALEPYSVDRAASTGTKKPTPTTVPPTTPPPTTSTATITPTFPTTPVTTSTTQGTSTGSPTMATKITSRPPEEYRSAVKEQKVLEGYVPGALIVLPALLPPVTVNDAGELLPPAQVAAELVKALEEVLVVDGTQGKDPLGWTVAVRLDLEGLAHVPMLLTWSLDGVDISESWKAENLAYRIVATTNHDAGVAEVWIPDLGRPGAYNVNVRLTFESTGTLADLEQLQLPG</sequence>
<keyword evidence="2" id="KW-1133">Transmembrane helix</keyword>
<evidence type="ECO:0000256" key="1">
    <source>
        <dbReference type="SAM" id="MobiDB-lite"/>
    </source>
</evidence>
<dbReference type="RefSeq" id="WP_369746233.1">
    <property type="nucleotide sequence ID" value="NZ_CP165735.1"/>
</dbReference>
<dbReference type="AlphaFoldDB" id="A0AB39YQY9"/>
<feature type="region of interest" description="Disordered" evidence="1">
    <location>
        <begin position="92"/>
        <end position="156"/>
    </location>
</feature>
<feature type="transmembrane region" description="Helical" evidence="2">
    <location>
        <begin position="20"/>
        <end position="38"/>
    </location>
</feature>
<gene>
    <name evidence="3" type="ORF">ABQM86_06600</name>
</gene>
<accession>A0AB39YQY9</accession>
<evidence type="ECO:0000313" key="3">
    <source>
        <dbReference type="EMBL" id="XDV72829.1"/>
    </source>
</evidence>
<feature type="compositionally biased region" description="Low complexity" evidence="1">
    <location>
        <begin position="115"/>
        <end position="143"/>
    </location>
</feature>
<evidence type="ECO:0000256" key="2">
    <source>
        <dbReference type="SAM" id="Phobius"/>
    </source>
</evidence>
<organism evidence="3">
    <name type="scientific">Paenarthrobacter sp. AMU7</name>
    <dbReference type="NCBI Taxonomy" id="3162492"/>
    <lineage>
        <taxon>Bacteria</taxon>
        <taxon>Bacillati</taxon>
        <taxon>Actinomycetota</taxon>
        <taxon>Actinomycetes</taxon>
        <taxon>Micrococcales</taxon>
        <taxon>Micrococcaceae</taxon>
        <taxon>Paenarthrobacter</taxon>
    </lineage>
</organism>
<keyword evidence="2" id="KW-0812">Transmembrane</keyword>
<dbReference type="EMBL" id="CP165735">
    <property type="protein sequence ID" value="XDV72829.1"/>
    <property type="molecule type" value="Genomic_DNA"/>
</dbReference>
<feature type="compositionally biased region" description="Pro residues" evidence="1">
    <location>
        <begin position="104"/>
        <end position="114"/>
    </location>
</feature>